<dbReference type="OrthoDB" id="1684946at2"/>
<proteinExistence type="predicted"/>
<dbReference type="EMBL" id="FNBU01000007">
    <property type="protein sequence ID" value="SDF33993.1"/>
    <property type="molecule type" value="Genomic_DNA"/>
</dbReference>
<dbReference type="Pfam" id="PF10055">
    <property type="entry name" value="DUF2292"/>
    <property type="match status" value="1"/>
</dbReference>
<evidence type="ECO:0000313" key="2">
    <source>
        <dbReference type="Proteomes" id="UP000243333"/>
    </source>
</evidence>
<organism evidence="1 2">
    <name type="scientific">Sporolituus thermophilus DSM 23256</name>
    <dbReference type="NCBI Taxonomy" id="1123285"/>
    <lineage>
        <taxon>Bacteria</taxon>
        <taxon>Bacillati</taxon>
        <taxon>Bacillota</taxon>
        <taxon>Negativicutes</taxon>
        <taxon>Selenomonadales</taxon>
        <taxon>Sporomusaceae</taxon>
        <taxon>Sporolituus</taxon>
    </lineage>
</organism>
<keyword evidence="2" id="KW-1185">Reference proteome</keyword>
<dbReference type="Proteomes" id="UP000243333">
    <property type="component" value="Unassembled WGS sequence"/>
</dbReference>
<evidence type="ECO:0000313" key="1">
    <source>
        <dbReference type="EMBL" id="SDF33993.1"/>
    </source>
</evidence>
<dbReference type="AlphaFoldDB" id="A0A1G7K9S7"/>
<reference evidence="2" key="1">
    <citation type="submission" date="2016-10" db="EMBL/GenBank/DDBJ databases">
        <authorList>
            <person name="Varghese N."/>
            <person name="Submissions S."/>
        </authorList>
    </citation>
    <scope>NUCLEOTIDE SEQUENCE [LARGE SCALE GENOMIC DNA]</scope>
    <source>
        <strain evidence="2">DSM 23256</strain>
    </source>
</reference>
<sequence length="63" mass="6869">MDAKTNGVSDFKIGAVRAEILKALSGLQYGQVVIQIKDGKVTQIDRTEKRRLPRLEGVDGDGI</sequence>
<gene>
    <name evidence="1" type="ORF">SAMN05660235_01263</name>
</gene>
<accession>A0A1G7K9S7</accession>
<dbReference type="RefSeq" id="WP_093689154.1">
    <property type="nucleotide sequence ID" value="NZ_FNBU01000007.1"/>
</dbReference>
<protein>
    <submittedName>
        <fullName evidence="1">Uncharacterized small protein</fullName>
    </submittedName>
</protein>
<name>A0A1G7K9S7_9FIRM</name>
<dbReference type="InterPro" id="IPR018743">
    <property type="entry name" value="DUF2292"/>
</dbReference>